<dbReference type="OrthoDB" id="4366934at2759"/>
<feature type="compositionally biased region" description="Polar residues" evidence="1">
    <location>
        <begin position="294"/>
        <end position="307"/>
    </location>
</feature>
<proteinExistence type="predicted"/>
<feature type="compositionally biased region" description="Basic and acidic residues" evidence="1">
    <location>
        <begin position="195"/>
        <end position="209"/>
    </location>
</feature>
<feature type="region of interest" description="Disordered" evidence="1">
    <location>
        <begin position="116"/>
        <end position="143"/>
    </location>
</feature>
<keyword evidence="4" id="KW-1185">Reference proteome</keyword>
<protein>
    <submittedName>
        <fullName evidence="3">Uncharacterized protein</fullName>
    </submittedName>
</protein>
<dbReference type="VEuPathDB" id="FungiDB:ASPZODRAFT_1841873"/>
<feature type="chain" id="PRO_5012160003" evidence="2">
    <location>
        <begin position="20"/>
        <end position="307"/>
    </location>
</feature>
<reference evidence="4" key="1">
    <citation type="journal article" date="2017" name="Genome Biol.">
        <title>Comparative genomics reveals high biological diversity and specific adaptations in the industrially and medically important fungal genus Aspergillus.</title>
        <authorList>
            <person name="de Vries R.P."/>
            <person name="Riley R."/>
            <person name="Wiebenga A."/>
            <person name="Aguilar-Osorio G."/>
            <person name="Amillis S."/>
            <person name="Uchima C.A."/>
            <person name="Anderluh G."/>
            <person name="Asadollahi M."/>
            <person name="Askin M."/>
            <person name="Barry K."/>
            <person name="Battaglia E."/>
            <person name="Bayram O."/>
            <person name="Benocci T."/>
            <person name="Braus-Stromeyer S.A."/>
            <person name="Caldana C."/>
            <person name="Canovas D."/>
            <person name="Cerqueira G.C."/>
            <person name="Chen F."/>
            <person name="Chen W."/>
            <person name="Choi C."/>
            <person name="Clum A."/>
            <person name="Dos Santos R.A."/>
            <person name="Damasio A.R."/>
            <person name="Diallinas G."/>
            <person name="Emri T."/>
            <person name="Fekete E."/>
            <person name="Flipphi M."/>
            <person name="Freyberg S."/>
            <person name="Gallo A."/>
            <person name="Gournas C."/>
            <person name="Habgood R."/>
            <person name="Hainaut M."/>
            <person name="Harispe M.L."/>
            <person name="Henrissat B."/>
            <person name="Hilden K.S."/>
            <person name="Hope R."/>
            <person name="Hossain A."/>
            <person name="Karabika E."/>
            <person name="Karaffa L."/>
            <person name="Karanyi Z."/>
            <person name="Krasevec N."/>
            <person name="Kuo A."/>
            <person name="Kusch H."/>
            <person name="LaButti K."/>
            <person name="Lagendijk E.L."/>
            <person name="Lapidus A."/>
            <person name="Levasseur A."/>
            <person name="Lindquist E."/>
            <person name="Lipzen A."/>
            <person name="Logrieco A.F."/>
            <person name="MacCabe A."/>
            <person name="Maekelae M.R."/>
            <person name="Malavazi I."/>
            <person name="Melin P."/>
            <person name="Meyer V."/>
            <person name="Mielnichuk N."/>
            <person name="Miskei M."/>
            <person name="Molnar A.P."/>
            <person name="Mule G."/>
            <person name="Ngan C.Y."/>
            <person name="Orejas M."/>
            <person name="Orosz E."/>
            <person name="Ouedraogo J.P."/>
            <person name="Overkamp K.M."/>
            <person name="Park H.-S."/>
            <person name="Perrone G."/>
            <person name="Piumi F."/>
            <person name="Punt P.J."/>
            <person name="Ram A.F."/>
            <person name="Ramon A."/>
            <person name="Rauscher S."/>
            <person name="Record E."/>
            <person name="Riano-Pachon D.M."/>
            <person name="Robert V."/>
            <person name="Roehrig J."/>
            <person name="Ruller R."/>
            <person name="Salamov A."/>
            <person name="Salih N.S."/>
            <person name="Samson R.A."/>
            <person name="Sandor E."/>
            <person name="Sanguinetti M."/>
            <person name="Schuetze T."/>
            <person name="Sepcic K."/>
            <person name="Shelest E."/>
            <person name="Sherlock G."/>
            <person name="Sophianopoulou V."/>
            <person name="Squina F.M."/>
            <person name="Sun H."/>
            <person name="Susca A."/>
            <person name="Todd R.B."/>
            <person name="Tsang A."/>
            <person name="Unkles S.E."/>
            <person name="van de Wiele N."/>
            <person name="van Rossen-Uffink D."/>
            <person name="Oliveira J.V."/>
            <person name="Vesth T.C."/>
            <person name="Visser J."/>
            <person name="Yu J.-H."/>
            <person name="Zhou M."/>
            <person name="Andersen M.R."/>
            <person name="Archer D.B."/>
            <person name="Baker S.E."/>
            <person name="Benoit I."/>
            <person name="Brakhage A.A."/>
            <person name="Braus G.H."/>
            <person name="Fischer R."/>
            <person name="Frisvad J.C."/>
            <person name="Goldman G.H."/>
            <person name="Houbraken J."/>
            <person name="Oakley B."/>
            <person name="Pocsi I."/>
            <person name="Scazzocchio C."/>
            <person name="Seiboth B."/>
            <person name="vanKuyk P.A."/>
            <person name="Wortman J."/>
            <person name="Dyer P.S."/>
            <person name="Grigoriev I.V."/>
        </authorList>
    </citation>
    <scope>NUCLEOTIDE SEQUENCE [LARGE SCALE GENOMIC DNA]</scope>
    <source>
        <strain evidence="4">CBS 506.65</strain>
    </source>
</reference>
<dbReference type="STRING" id="1073090.A0A1L9SI19"/>
<name>A0A1L9SI19_9EURO</name>
<organism evidence="3 4">
    <name type="scientific">Penicilliopsis zonata CBS 506.65</name>
    <dbReference type="NCBI Taxonomy" id="1073090"/>
    <lineage>
        <taxon>Eukaryota</taxon>
        <taxon>Fungi</taxon>
        <taxon>Dikarya</taxon>
        <taxon>Ascomycota</taxon>
        <taxon>Pezizomycotina</taxon>
        <taxon>Eurotiomycetes</taxon>
        <taxon>Eurotiomycetidae</taxon>
        <taxon>Eurotiales</taxon>
        <taxon>Aspergillaceae</taxon>
        <taxon>Penicilliopsis</taxon>
    </lineage>
</organism>
<evidence type="ECO:0000313" key="4">
    <source>
        <dbReference type="Proteomes" id="UP000184188"/>
    </source>
</evidence>
<dbReference type="GeneID" id="34613677"/>
<sequence>MKHFVAGVPLALLVAAVSAQTQVIGGPSGFDGGNSVDVPIEASFTSDYTEVNKDVHVEAPWRPHGPKARRGDMPDADGHVTLIGAPSGVDEGNSFVMPITVDYTSTVTEEEIEEFVNPGGEPHPGPERRWEGPSSVIGGPAGFDGGNSVSEPVKNDFVSEIVDKTKNVGVGSPEHRRPGPHGRIGPEGGALGPRGIDKGAEHKNADWDRPATVIGGPSGVDGGNSVDVPITDSYTSNVVDVEKNYHIHIPPHPYGGPQELEPRAYAPHSPPTTVMAGPSGDDEGNSVSAPLDNEYTSNVYEETPSQD</sequence>
<feature type="signal peptide" evidence="2">
    <location>
        <begin position="1"/>
        <end position="19"/>
    </location>
</feature>
<feature type="region of interest" description="Disordered" evidence="1">
    <location>
        <begin position="168"/>
        <end position="225"/>
    </location>
</feature>
<evidence type="ECO:0000313" key="3">
    <source>
        <dbReference type="EMBL" id="OJJ46870.1"/>
    </source>
</evidence>
<accession>A0A1L9SI19</accession>
<dbReference type="Proteomes" id="UP000184188">
    <property type="component" value="Unassembled WGS sequence"/>
</dbReference>
<dbReference type="EMBL" id="KV878341">
    <property type="protein sequence ID" value="OJJ46870.1"/>
    <property type="molecule type" value="Genomic_DNA"/>
</dbReference>
<dbReference type="RefSeq" id="XP_022581380.1">
    <property type="nucleotide sequence ID" value="XM_022727213.1"/>
</dbReference>
<evidence type="ECO:0000256" key="2">
    <source>
        <dbReference type="SAM" id="SignalP"/>
    </source>
</evidence>
<evidence type="ECO:0000256" key="1">
    <source>
        <dbReference type="SAM" id="MobiDB-lite"/>
    </source>
</evidence>
<feature type="region of interest" description="Disordered" evidence="1">
    <location>
        <begin position="249"/>
        <end position="307"/>
    </location>
</feature>
<dbReference type="AlphaFoldDB" id="A0A1L9SI19"/>
<keyword evidence="2" id="KW-0732">Signal</keyword>
<gene>
    <name evidence="3" type="ORF">ASPZODRAFT_1841873</name>
</gene>